<feature type="transmembrane region" description="Helical" evidence="10">
    <location>
        <begin position="69"/>
        <end position="90"/>
    </location>
</feature>
<feature type="compositionally biased region" description="Low complexity" evidence="9">
    <location>
        <begin position="433"/>
        <end position="444"/>
    </location>
</feature>
<proteinExistence type="inferred from homology"/>
<keyword evidence="8" id="KW-0807">Transducer</keyword>
<dbReference type="FunCoup" id="A0A6L2PXP4">
    <property type="interactions" value="133"/>
</dbReference>
<dbReference type="PROSITE" id="PS50262">
    <property type="entry name" value="G_PROTEIN_RECEP_F1_2"/>
    <property type="match status" value="1"/>
</dbReference>
<keyword evidence="3" id="KW-1003">Cell membrane</keyword>
<dbReference type="CDD" id="cd15382">
    <property type="entry name" value="7tmA_AKHR"/>
    <property type="match status" value="1"/>
</dbReference>
<feature type="transmembrane region" description="Helical" evidence="10">
    <location>
        <begin position="197"/>
        <end position="222"/>
    </location>
</feature>
<dbReference type="GO" id="GO:0004930">
    <property type="term" value="F:G protein-coupled receptor activity"/>
    <property type="evidence" value="ECO:0007669"/>
    <property type="project" value="UniProtKB-KW"/>
</dbReference>
<dbReference type="InParanoid" id="A0A6L2PXP4"/>
<dbReference type="Gene3D" id="1.20.1070.10">
    <property type="entry name" value="Rhodopsin 7-helix transmembrane proteins"/>
    <property type="match status" value="1"/>
</dbReference>
<dbReference type="PANTHER" id="PTHR24241:SF59">
    <property type="entry name" value="ADIPOKINETIC HORMONE RECEPTOR, ISOFORM C"/>
    <property type="match status" value="1"/>
</dbReference>
<feature type="transmembrane region" description="Helical" evidence="10">
    <location>
        <begin position="295"/>
        <end position="314"/>
    </location>
</feature>
<dbReference type="OrthoDB" id="6435638at2759"/>
<feature type="compositionally biased region" description="Polar residues" evidence="9">
    <location>
        <begin position="351"/>
        <end position="374"/>
    </location>
</feature>
<evidence type="ECO:0000256" key="4">
    <source>
        <dbReference type="ARBA" id="ARBA00022692"/>
    </source>
</evidence>
<dbReference type="PRINTS" id="PR00237">
    <property type="entry name" value="GPCRRHODOPSN"/>
</dbReference>
<keyword evidence="6 10" id="KW-0472">Membrane</keyword>
<keyword evidence="4 8" id="KW-0812">Transmembrane</keyword>
<gene>
    <name evidence="12" type="ORF">Cfor_01989</name>
</gene>
<dbReference type="GO" id="GO:0005886">
    <property type="term" value="C:plasma membrane"/>
    <property type="evidence" value="ECO:0007669"/>
    <property type="project" value="UniProtKB-SubCell"/>
</dbReference>
<evidence type="ECO:0000256" key="10">
    <source>
        <dbReference type="SAM" id="Phobius"/>
    </source>
</evidence>
<protein>
    <recommendedName>
        <fullName evidence="11">G-protein coupled receptors family 1 profile domain-containing protein</fullName>
    </recommendedName>
</protein>
<feature type="domain" description="G-protein coupled receptors family 1 profile" evidence="11">
    <location>
        <begin position="48"/>
        <end position="311"/>
    </location>
</feature>
<dbReference type="Proteomes" id="UP000502823">
    <property type="component" value="Unassembled WGS sequence"/>
</dbReference>
<dbReference type="EMBL" id="BLKM01006181">
    <property type="protein sequence ID" value="GFG36360.1"/>
    <property type="molecule type" value="Genomic_DNA"/>
</dbReference>
<evidence type="ECO:0000256" key="2">
    <source>
        <dbReference type="ARBA" id="ARBA00010663"/>
    </source>
</evidence>
<dbReference type="InterPro" id="IPR000276">
    <property type="entry name" value="GPCR_Rhodpsn"/>
</dbReference>
<feature type="region of interest" description="Disordered" evidence="9">
    <location>
        <begin position="351"/>
        <end position="464"/>
    </location>
</feature>
<dbReference type="InterPro" id="IPR017452">
    <property type="entry name" value="GPCR_Rhodpsn_7TM"/>
</dbReference>
<dbReference type="SUPFAM" id="SSF81321">
    <property type="entry name" value="Family A G protein-coupled receptor-like"/>
    <property type="match status" value="1"/>
</dbReference>
<reference evidence="13" key="1">
    <citation type="submission" date="2020-01" db="EMBL/GenBank/DDBJ databases">
        <title>Draft genome sequence of the Termite Coptotermes fromosanus.</title>
        <authorList>
            <person name="Itakura S."/>
            <person name="Yosikawa Y."/>
            <person name="Umezawa K."/>
        </authorList>
    </citation>
    <scope>NUCLEOTIDE SEQUENCE [LARGE SCALE GENOMIC DNA]</scope>
</reference>
<organism evidence="12 13">
    <name type="scientific">Coptotermes formosanus</name>
    <name type="common">Formosan subterranean termite</name>
    <dbReference type="NCBI Taxonomy" id="36987"/>
    <lineage>
        <taxon>Eukaryota</taxon>
        <taxon>Metazoa</taxon>
        <taxon>Ecdysozoa</taxon>
        <taxon>Arthropoda</taxon>
        <taxon>Hexapoda</taxon>
        <taxon>Insecta</taxon>
        <taxon>Pterygota</taxon>
        <taxon>Neoptera</taxon>
        <taxon>Polyneoptera</taxon>
        <taxon>Dictyoptera</taxon>
        <taxon>Blattodea</taxon>
        <taxon>Blattoidea</taxon>
        <taxon>Termitoidae</taxon>
        <taxon>Rhinotermitidae</taxon>
        <taxon>Coptotermes</taxon>
    </lineage>
</organism>
<evidence type="ECO:0000256" key="9">
    <source>
        <dbReference type="SAM" id="MobiDB-lite"/>
    </source>
</evidence>
<dbReference type="GO" id="GO:0032870">
    <property type="term" value="P:cellular response to hormone stimulus"/>
    <property type="evidence" value="ECO:0007669"/>
    <property type="project" value="TreeGrafter"/>
</dbReference>
<accession>A0A6L2PXP4</accession>
<comment type="subcellular location">
    <subcellularLocation>
        <location evidence="1">Cell membrane</location>
        <topology evidence="1">Multi-pass membrane protein</topology>
    </subcellularLocation>
</comment>
<dbReference type="Pfam" id="PF00001">
    <property type="entry name" value="7tm_1"/>
    <property type="match status" value="1"/>
</dbReference>
<feature type="transmembrane region" description="Helical" evidence="10">
    <location>
        <begin position="150"/>
        <end position="172"/>
    </location>
</feature>
<keyword evidence="13" id="KW-1185">Reference proteome</keyword>
<comment type="similarity">
    <text evidence="2 8">Belongs to the G-protein coupled receptor 1 family.</text>
</comment>
<sequence length="464" mass="52717">MHTDSIMMTPTAESTTVTDILPPAMRFNDGHRMSIVTYSILMVVSAVGNLTVLITILRRRRALRFGNNHMFMHLAIADLLVTFLMMPLEIGWNVTVTWQAGDSTCRIMSFFRTFGLYLSSFVIVSISLDRCFAILRPMANVVNVARRGKVMLVVAWSLATLCSIPQVVIFHVERHPKFTWYEQCVAFNMFPTQLHELTYRVLGMIMMYGLPLVVIIISYACILAEIFRRYQLSPDDSFRRSSLVFLNRARSRTLKMAITIFVVFFICWTPYYVMCLWYWIDEASAKTVDQRVQKGLFLFACTNSCMNPIVYGYFNFRSGRGSGYRAPWQRAGPQHQHVMPLNVVALSASTTGANSRRGSNCSSIYRNNTSQNTYRPVPLVHRNSKGVDQSVTRSTSLTTSFNVTDTTTHPNSRNNQQTTTNNNEKQRDELQPNSATNNHTSTTSPAVEDTNTDPKTVCMPVICR</sequence>
<evidence type="ECO:0000256" key="1">
    <source>
        <dbReference type="ARBA" id="ARBA00004651"/>
    </source>
</evidence>
<comment type="caution">
    <text evidence="12">The sequence shown here is derived from an EMBL/GenBank/DDBJ whole genome shotgun (WGS) entry which is preliminary data.</text>
</comment>
<keyword evidence="7 8" id="KW-0675">Receptor</keyword>
<name>A0A6L2PXP4_COPFO</name>
<evidence type="ECO:0000256" key="7">
    <source>
        <dbReference type="ARBA" id="ARBA00023170"/>
    </source>
</evidence>
<dbReference type="PROSITE" id="PS00237">
    <property type="entry name" value="G_PROTEIN_RECEP_F1_1"/>
    <property type="match status" value="1"/>
</dbReference>
<keyword evidence="5 10" id="KW-1133">Transmembrane helix</keyword>
<evidence type="ECO:0000256" key="8">
    <source>
        <dbReference type="RuleBase" id="RU000688"/>
    </source>
</evidence>
<feature type="transmembrane region" description="Helical" evidence="10">
    <location>
        <begin position="256"/>
        <end position="280"/>
    </location>
</feature>
<evidence type="ECO:0000256" key="5">
    <source>
        <dbReference type="ARBA" id="ARBA00022989"/>
    </source>
</evidence>
<evidence type="ECO:0000313" key="12">
    <source>
        <dbReference type="EMBL" id="GFG36360.1"/>
    </source>
</evidence>
<dbReference type="AlphaFoldDB" id="A0A6L2PXP4"/>
<feature type="transmembrane region" description="Helical" evidence="10">
    <location>
        <begin position="35"/>
        <end position="57"/>
    </location>
</feature>
<evidence type="ECO:0000256" key="3">
    <source>
        <dbReference type="ARBA" id="ARBA00022475"/>
    </source>
</evidence>
<feature type="transmembrane region" description="Helical" evidence="10">
    <location>
        <begin position="110"/>
        <end position="129"/>
    </location>
</feature>
<evidence type="ECO:0000313" key="13">
    <source>
        <dbReference type="Proteomes" id="UP000502823"/>
    </source>
</evidence>
<dbReference type="GO" id="GO:0097003">
    <property type="term" value="F:adipokinetic hormone receptor activity"/>
    <property type="evidence" value="ECO:0007669"/>
    <property type="project" value="TreeGrafter"/>
</dbReference>
<evidence type="ECO:0000256" key="6">
    <source>
        <dbReference type="ARBA" id="ARBA00023136"/>
    </source>
</evidence>
<dbReference type="GO" id="GO:0042277">
    <property type="term" value="F:peptide binding"/>
    <property type="evidence" value="ECO:0007669"/>
    <property type="project" value="TreeGrafter"/>
</dbReference>
<evidence type="ECO:0000259" key="11">
    <source>
        <dbReference type="PROSITE" id="PS50262"/>
    </source>
</evidence>
<feature type="compositionally biased region" description="Low complexity" evidence="9">
    <location>
        <begin position="414"/>
        <end position="423"/>
    </location>
</feature>
<feature type="compositionally biased region" description="Polar residues" evidence="9">
    <location>
        <begin position="386"/>
        <end position="413"/>
    </location>
</feature>
<dbReference type="PANTHER" id="PTHR24241">
    <property type="entry name" value="NEUROPEPTIDE RECEPTOR-RELATED G-PROTEIN COUPLED RECEPTOR"/>
    <property type="match status" value="1"/>
</dbReference>
<keyword evidence="8" id="KW-0297">G-protein coupled receptor</keyword>